<accession>A0A1I8Q050</accession>
<evidence type="ECO:0000313" key="3">
    <source>
        <dbReference type="Proteomes" id="UP000095300"/>
    </source>
</evidence>
<dbReference type="SUPFAM" id="SSF47565">
    <property type="entry name" value="Insect pheromone/odorant-binding proteins"/>
    <property type="match status" value="1"/>
</dbReference>
<organism evidence="2 3">
    <name type="scientific">Stomoxys calcitrans</name>
    <name type="common">Stable fly</name>
    <name type="synonym">Conops calcitrans</name>
    <dbReference type="NCBI Taxonomy" id="35570"/>
    <lineage>
        <taxon>Eukaryota</taxon>
        <taxon>Metazoa</taxon>
        <taxon>Ecdysozoa</taxon>
        <taxon>Arthropoda</taxon>
        <taxon>Hexapoda</taxon>
        <taxon>Insecta</taxon>
        <taxon>Pterygota</taxon>
        <taxon>Neoptera</taxon>
        <taxon>Endopterygota</taxon>
        <taxon>Diptera</taxon>
        <taxon>Brachycera</taxon>
        <taxon>Muscomorpha</taxon>
        <taxon>Muscoidea</taxon>
        <taxon>Muscidae</taxon>
        <taxon>Stomoxys</taxon>
    </lineage>
</organism>
<dbReference type="GO" id="GO:0005549">
    <property type="term" value="F:odorant binding"/>
    <property type="evidence" value="ECO:0007669"/>
    <property type="project" value="InterPro"/>
</dbReference>
<sequence>MHKFTVLLIPVLSLVIAQRPDWLPENSPEIEAECLAKNCLSPEIMNDILNLHVEDTPAMRAFLFCAAVRKNVYRPEIGFEIDRFDMGLKYKIKIDCSKEFLNYCVELYQSEENPESLYFYIVKYVSNTTTEVP</sequence>
<dbReference type="VEuPathDB" id="VectorBase:SCAU012649"/>
<keyword evidence="1" id="KW-0732">Signal</keyword>
<protein>
    <submittedName>
        <fullName evidence="2">Uncharacterized protein</fullName>
    </submittedName>
</protein>
<dbReference type="EnsemblMetazoa" id="SCAU012649-RA">
    <property type="protein sequence ID" value="SCAU012649-PA"/>
    <property type="gene ID" value="SCAU012649"/>
</dbReference>
<dbReference type="InterPro" id="IPR036728">
    <property type="entry name" value="PBP_GOBP_sf"/>
</dbReference>
<dbReference type="CDD" id="cd23992">
    <property type="entry name" value="PBP_GOBP"/>
    <property type="match status" value="1"/>
</dbReference>
<name>A0A1I8Q050_STOCA</name>
<evidence type="ECO:0000313" key="2">
    <source>
        <dbReference type="EnsemblMetazoa" id="SCAU012649-PA"/>
    </source>
</evidence>
<feature type="signal peptide" evidence="1">
    <location>
        <begin position="1"/>
        <end position="17"/>
    </location>
</feature>
<evidence type="ECO:0000256" key="1">
    <source>
        <dbReference type="SAM" id="SignalP"/>
    </source>
</evidence>
<keyword evidence="3" id="KW-1185">Reference proteome</keyword>
<dbReference type="AlphaFoldDB" id="A0A1I8Q050"/>
<proteinExistence type="predicted"/>
<reference evidence="2" key="1">
    <citation type="submission" date="2020-05" db="UniProtKB">
        <authorList>
            <consortium name="EnsemblMetazoa"/>
        </authorList>
    </citation>
    <scope>IDENTIFICATION</scope>
    <source>
        <strain evidence="2">USDA</strain>
    </source>
</reference>
<dbReference type="Proteomes" id="UP000095300">
    <property type="component" value="Unassembled WGS sequence"/>
</dbReference>
<gene>
    <name evidence="2" type="primary">106080610</name>
</gene>
<dbReference type="Gene3D" id="1.10.238.20">
    <property type="entry name" value="Pheromone/general odorant binding protein domain"/>
    <property type="match status" value="1"/>
</dbReference>
<feature type="chain" id="PRO_5009327485" evidence="1">
    <location>
        <begin position="18"/>
        <end position="133"/>
    </location>
</feature>